<evidence type="ECO:0000313" key="9">
    <source>
        <dbReference type="EMBL" id="QQP31712.1"/>
    </source>
</evidence>
<evidence type="ECO:0000313" key="10">
    <source>
        <dbReference type="Proteomes" id="UP000595437"/>
    </source>
</evidence>
<proteinExistence type="inferred from homology"/>
<gene>
    <name evidence="9" type="ORF">FKW44_025397</name>
</gene>
<evidence type="ECO:0000256" key="7">
    <source>
        <dbReference type="RuleBase" id="RU003435"/>
    </source>
</evidence>
<dbReference type="GO" id="GO:0004222">
    <property type="term" value="F:metalloendopeptidase activity"/>
    <property type="evidence" value="ECO:0007669"/>
    <property type="project" value="InterPro"/>
</dbReference>
<keyword evidence="5 7" id="KW-0862">Zinc</keyword>
<keyword evidence="2 7" id="KW-0645">Protease</keyword>
<dbReference type="SUPFAM" id="SSF55486">
    <property type="entry name" value="Metalloproteases ('zincins'), catalytic domain"/>
    <property type="match status" value="1"/>
</dbReference>
<protein>
    <recommendedName>
        <fullName evidence="8">Peptidase M3A/M3B catalytic domain-containing protein</fullName>
    </recommendedName>
</protein>
<dbReference type="Gene3D" id="1.10.1370.10">
    <property type="entry name" value="Neurolysin, domain 3"/>
    <property type="match status" value="1"/>
</dbReference>
<accession>A0A7T8GKN0</accession>
<dbReference type="InterPro" id="IPR001567">
    <property type="entry name" value="Pept_M3A_M3B_dom"/>
</dbReference>
<evidence type="ECO:0000256" key="1">
    <source>
        <dbReference type="ARBA" id="ARBA00006040"/>
    </source>
</evidence>
<evidence type="ECO:0000256" key="2">
    <source>
        <dbReference type="ARBA" id="ARBA00022670"/>
    </source>
</evidence>
<evidence type="ECO:0000256" key="4">
    <source>
        <dbReference type="ARBA" id="ARBA00022801"/>
    </source>
</evidence>
<feature type="domain" description="Peptidase M3A/M3B catalytic" evidence="8">
    <location>
        <begin position="19"/>
        <end position="276"/>
    </location>
</feature>
<name>A0A7T8GKN0_CALRO</name>
<dbReference type="GO" id="GO:0046872">
    <property type="term" value="F:metal ion binding"/>
    <property type="evidence" value="ECO:0007669"/>
    <property type="project" value="UniProtKB-UniRule"/>
</dbReference>
<sequence>MYNNDYLPSRLSDEDLRTVFNLCEEMFRIKIEPVPHDKALKSKASTPGTRTFIFIAVLGEFYFDPYIRDDKIYTGADKGFYFPLRNKSDSTKGSSLGSVVMSLPLPAYGKPSLLNFSEVEEVFRTLGRIRPGRISPLNTWRKTLRSHTRVHDALAIHAKVLRSLCAHWSTGEGPDEAIFQGLLHHRRHLAGLELSEELLKASFDMTLYGEDPMKESYMDIIDRMYPEYLLIPREKEDNFPLYFEDIIARKHPGSYYGRTWSKMIAADAFHAIHEASESETANVSMR</sequence>
<dbReference type="EMBL" id="CP045910">
    <property type="protein sequence ID" value="QQP31712.1"/>
    <property type="molecule type" value="Genomic_DNA"/>
</dbReference>
<reference evidence="10" key="1">
    <citation type="submission" date="2021-01" db="EMBL/GenBank/DDBJ databases">
        <title>Caligus Genome Assembly.</title>
        <authorList>
            <person name="Gallardo-Escarate C."/>
        </authorList>
    </citation>
    <scope>NUCLEOTIDE SEQUENCE [LARGE SCALE GENOMIC DNA]</scope>
</reference>
<keyword evidence="6 7" id="KW-0482">Metalloprotease</keyword>
<dbReference type="OrthoDB" id="534666at2759"/>
<evidence type="ECO:0000256" key="6">
    <source>
        <dbReference type="ARBA" id="ARBA00023049"/>
    </source>
</evidence>
<dbReference type="InterPro" id="IPR045090">
    <property type="entry name" value="Pept_M3A_M3B"/>
</dbReference>
<evidence type="ECO:0000259" key="8">
    <source>
        <dbReference type="Pfam" id="PF01432"/>
    </source>
</evidence>
<keyword evidence="4 7" id="KW-0378">Hydrolase</keyword>
<evidence type="ECO:0000256" key="5">
    <source>
        <dbReference type="ARBA" id="ARBA00022833"/>
    </source>
</evidence>
<keyword evidence="3 7" id="KW-0479">Metal-binding</keyword>
<dbReference type="PANTHER" id="PTHR11804">
    <property type="entry name" value="PROTEASE M3 THIMET OLIGOPEPTIDASE-RELATED"/>
    <property type="match status" value="1"/>
</dbReference>
<comment type="cofactor">
    <cofactor evidence="7">
        <name>Zn(2+)</name>
        <dbReference type="ChEBI" id="CHEBI:29105"/>
    </cofactor>
    <text evidence="7">Binds 1 zinc ion.</text>
</comment>
<keyword evidence="10" id="KW-1185">Reference proteome</keyword>
<dbReference type="AlphaFoldDB" id="A0A7T8GKN0"/>
<dbReference type="Pfam" id="PF01432">
    <property type="entry name" value="Peptidase_M3"/>
    <property type="match status" value="1"/>
</dbReference>
<dbReference type="Gene3D" id="1.10.1370.40">
    <property type="match status" value="1"/>
</dbReference>
<dbReference type="InterPro" id="IPR024077">
    <property type="entry name" value="Neurolysin/TOP_dom2"/>
</dbReference>
<organism evidence="9 10">
    <name type="scientific">Caligus rogercresseyi</name>
    <name type="common">Sea louse</name>
    <dbReference type="NCBI Taxonomy" id="217165"/>
    <lineage>
        <taxon>Eukaryota</taxon>
        <taxon>Metazoa</taxon>
        <taxon>Ecdysozoa</taxon>
        <taxon>Arthropoda</taxon>
        <taxon>Crustacea</taxon>
        <taxon>Multicrustacea</taxon>
        <taxon>Hexanauplia</taxon>
        <taxon>Copepoda</taxon>
        <taxon>Siphonostomatoida</taxon>
        <taxon>Caligidae</taxon>
        <taxon>Caligus</taxon>
    </lineage>
</organism>
<dbReference type="Proteomes" id="UP000595437">
    <property type="component" value="Chromosome 21"/>
</dbReference>
<dbReference type="GO" id="GO:0006508">
    <property type="term" value="P:proteolysis"/>
    <property type="evidence" value="ECO:0007669"/>
    <property type="project" value="UniProtKB-KW"/>
</dbReference>
<comment type="similarity">
    <text evidence="1 7">Belongs to the peptidase M3 family.</text>
</comment>
<dbReference type="PANTHER" id="PTHR11804:SF83">
    <property type="entry name" value="LD37516P"/>
    <property type="match status" value="1"/>
</dbReference>
<evidence type="ECO:0000256" key="3">
    <source>
        <dbReference type="ARBA" id="ARBA00022723"/>
    </source>
</evidence>